<dbReference type="InterPro" id="IPR018076">
    <property type="entry name" value="T2SS_GspF_dom"/>
</dbReference>
<feature type="domain" description="Type II secretion system protein GspF" evidence="8">
    <location>
        <begin position="50"/>
        <end position="172"/>
    </location>
</feature>
<keyword evidence="5 7" id="KW-1133">Transmembrane helix</keyword>
<evidence type="ECO:0000313" key="9">
    <source>
        <dbReference type="EMBL" id="QDU77866.1"/>
    </source>
</evidence>
<evidence type="ECO:0000256" key="7">
    <source>
        <dbReference type="SAM" id="Phobius"/>
    </source>
</evidence>
<comment type="similarity">
    <text evidence="2">Belongs to the GSP F family.</text>
</comment>
<dbReference type="PANTHER" id="PTHR30012">
    <property type="entry name" value="GENERAL SECRETION PATHWAY PROTEIN"/>
    <property type="match status" value="1"/>
</dbReference>
<reference evidence="10" key="1">
    <citation type="submission" date="2019-02" db="EMBL/GenBank/DDBJ databases">
        <title>Deep-cultivation of Planctomycetes and their phenomic and genomic characterization uncovers novel biology.</title>
        <authorList>
            <person name="Wiegand S."/>
            <person name="Jogler M."/>
            <person name="Boedeker C."/>
            <person name="Pinto D."/>
            <person name="Vollmers J."/>
            <person name="Rivas-Marin E."/>
            <person name="Kohn T."/>
            <person name="Peeters S.H."/>
            <person name="Heuer A."/>
            <person name="Rast P."/>
            <person name="Oberbeckmann S."/>
            <person name="Bunk B."/>
            <person name="Jeske O."/>
            <person name="Meyerdierks A."/>
            <person name="Storesund J.E."/>
            <person name="Kallscheuer N."/>
            <person name="Luecker S."/>
            <person name="Lage O.M."/>
            <person name="Pohl T."/>
            <person name="Merkel B.J."/>
            <person name="Hornburger P."/>
            <person name="Mueller R.-W."/>
            <person name="Bruemmer F."/>
            <person name="Labrenz M."/>
            <person name="Spormann A.M."/>
            <person name="Op den Camp H."/>
            <person name="Overmann J."/>
            <person name="Amann R."/>
            <person name="Jetten M.S.M."/>
            <person name="Mascher T."/>
            <person name="Medema M.H."/>
            <person name="Devos D.P."/>
            <person name="Kaster A.-K."/>
            <person name="Ovreas L."/>
            <person name="Rohde M."/>
            <person name="Galperin M.Y."/>
            <person name="Jogler C."/>
        </authorList>
    </citation>
    <scope>NUCLEOTIDE SEQUENCE [LARGE SCALE GENOMIC DNA]</scope>
    <source>
        <strain evidence="10">Pan97</strain>
    </source>
</reference>
<evidence type="ECO:0000256" key="1">
    <source>
        <dbReference type="ARBA" id="ARBA00004651"/>
    </source>
</evidence>
<dbReference type="EMBL" id="CP036289">
    <property type="protein sequence ID" value="QDU77866.1"/>
    <property type="molecule type" value="Genomic_DNA"/>
</dbReference>
<evidence type="ECO:0000256" key="3">
    <source>
        <dbReference type="ARBA" id="ARBA00022475"/>
    </source>
</evidence>
<feature type="transmembrane region" description="Helical" evidence="7">
    <location>
        <begin position="145"/>
        <end position="170"/>
    </location>
</feature>
<feature type="transmembrane region" description="Helical" evidence="7">
    <location>
        <begin position="351"/>
        <end position="375"/>
    </location>
</feature>
<evidence type="ECO:0000259" key="8">
    <source>
        <dbReference type="Pfam" id="PF00482"/>
    </source>
</evidence>
<evidence type="ECO:0000313" key="10">
    <source>
        <dbReference type="Proteomes" id="UP000318626"/>
    </source>
</evidence>
<feature type="domain" description="Type II secretion system protein GspF" evidence="8">
    <location>
        <begin position="251"/>
        <end position="365"/>
    </location>
</feature>
<organism evidence="9 10">
    <name type="scientific">Bremerella volcania</name>
    <dbReference type="NCBI Taxonomy" id="2527984"/>
    <lineage>
        <taxon>Bacteria</taxon>
        <taxon>Pseudomonadati</taxon>
        <taxon>Planctomycetota</taxon>
        <taxon>Planctomycetia</taxon>
        <taxon>Pirellulales</taxon>
        <taxon>Pirellulaceae</taxon>
        <taxon>Bremerella</taxon>
    </lineage>
</organism>
<name>A0A518CF65_9BACT</name>
<feature type="transmembrane region" description="Helical" evidence="7">
    <location>
        <begin position="201"/>
        <end position="221"/>
    </location>
</feature>
<dbReference type="Gene3D" id="1.20.81.30">
    <property type="entry name" value="Type II secretion system (T2SS), domain F"/>
    <property type="match status" value="2"/>
</dbReference>
<comment type="subcellular location">
    <subcellularLocation>
        <location evidence="1">Cell membrane</location>
        <topology evidence="1">Multi-pass membrane protein</topology>
    </subcellularLocation>
</comment>
<keyword evidence="6 7" id="KW-0472">Membrane</keyword>
<dbReference type="KEGG" id="bvo:Pan97_49450"/>
<accession>A0A518CF65</accession>
<evidence type="ECO:0000256" key="2">
    <source>
        <dbReference type="ARBA" id="ARBA00005745"/>
    </source>
</evidence>
<dbReference type="Pfam" id="PF00482">
    <property type="entry name" value="T2SSF"/>
    <property type="match status" value="2"/>
</dbReference>
<keyword evidence="3" id="KW-1003">Cell membrane</keyword>
<dbReference type="PANTHER" id="PTHR30012:SF0">
    <property type="entry name" value="TYPE II SECRETION SYSTEM PROTEIN F-RELATED"/>
    <property type="match status" value="1"/>
</dbReference>
<dbReference type="OrthoDB" id="258468at2"/>
<evidence type="ECO:0000256" key="5">
    <source>
        <dbReference type="ARBA" id="ARBA00022989"/>
    </source>
</evidence>
<dbReference type="AlphaFoldDB" id="A0A518CF65"/>
<keyword evidence="4 7" id="KW-0812">Transmembrane</keyword>
<proteinExistence type="inferred from homology"/>
<protein>
    <submittedName>
        <fullName evidence="9">Type II secretion system protein F</fullName>
    </submittedName>
</protein>
<sequence>MQPTFGSSNHDSKVDHPLLGSAETVEDSQSEHEVKPSTIYLNSAESAELLRCIGELSNSGMPLDEGLEAFAEEVSQRKLKQAFRQLAKEIRAGGNPLVDHDLSFVRLPKYHQSVLVAGIQSHRLGETLYELLEEENWRNEYWRDLWAALSYPFLLATVTLLVVDLLNVFIMPMIQTQFLSIYEDFELDLSFDPEIFRAPTISWTSFFLLGGVGIFLIPAFLTPAQTALLRRSVPLVGKIFWWYESLDLIIKLRLLVAQNIPTPTSLRLLEDAVASRRFAELAPIWAEQMEQGKPLGEVWQVSPDIPSSILPLVRWGESNNALAEALESAERLLKERLALRRELIRKIGPPVITILVLAALFWAAVRLVVLVSPLIDLIQALT</sequence>
<dbReference type="InterPro" id="IPR042094">
    <property type="entry name" value="T2SS_GspF_sf"/>
</dbReference>
<dbReference type="GO" id="GO:0005886">
    <property type="term" value="C:plasma membrane"/>
    <property type="evidence" value="ECO:0007669"/>
    <property type="project" value="UniProtKB-SubCell"/>
</dbReference>
<gene>
    <name evidence="9" type="primary">gspF_4</name>
    <name evidence="9" type="ORF">Pan97_49450</name>
</gene>
<dbReference type="Proteomes" id="UP000318626">
    <property type="component" value="Chromosome"/>
</dbReference>
<keyword evidence="10" id="KW-1185">Reference proteome</keyword>
<dbReference type="InterPro" id="IPR003004">
    <property type="entry name" value="GspF/PilC"/>
</dbReference>
<evidence type="ECO:0000256" key="6">
    <source>
        <dbReference type="ARBA" id="ARBA00023136"/>
    </source>
</evidence>
<evidence type="ECO:0000256" key="4">
    <source>
        <dbReference type="ARBA" id="ARBA00022692"/>
    </source>
</evidence>